<evidence type="ECO:0000256" key="1">
    <source>
        <dbReference type="SAM" id="MobiDB-lite"/>
    </source>
</evidence>
<name>A0A498K6C1_MALDO</name>
<feature type="region of interest" description="Disordered" evidence="1">
    <location>
        <begin position="106"/>
        <end position="130"/>
    </location>
</feature>
<dbReference type="AlphaFoldDB" id="A0A498K6C1"/>
<evidence type="ECO:0000313" key="3">
    <source>
        <dbReference type="Proteomes" id="UP000290289"/>
    </source>
</evidence>
<sequence length="130" mass="15130">MSKFRHETKDFNTEFHRWYNMEPFPLPGSPKANPTSSFSSVDLETPLENIDQILYETGFLESSNNKLMKAKKELVDLNGKANEALYHANKQKMKADMCVERLKWRRNTRRDSEGKGTTSTTIGFYDSEER</sequence>
<dbReference type="EMBL" id="RDQH01000329">
    <property type="protein sequence ID" value="RXI02887.1"/>
    <property type="molecule type" value="Genomic_DNA"/>
</dbReference>
<protein>
    <submittedName>
        <fullName evidence="2">Uncharacterized protein</fullName>
    </submittedName>
</protein>
<reference evidence="2 3" key="1">
    <citation type="submission" date="2018-10" db="EMBL/GenBank/DDBJ databases">
        <title>A high-quality apple genome assembly.</title>
        <authorList>
            <person name="Hu J."/>
        </authorList>
    </citation>
    <scope>NUCLEOTIDE SEQUENCE [LARGE SCALE GENOMIC DNA]</scope>
    <source>
        <strain evidence="3">cv. HFTH1</strain>
        <tissue evidence="2">Young leaf</tissue>
    </source>
</reference>
<dbReference type="Proteomes" id="UP000290289">
    <property type="component" value="Chromosome 3"/>
</dbReference>
<comment type="caution">
    <text evidence="2">The sequence shown here is derived from an EMBL/GenBank/DDBJ whole genome shotgun (WGS) entry which is preliminary data.</text>
</comment>
<accession>A0A498K6C1</accession>
<organism evidence="2 3">
    <name type="scientific">Malus domestica</name>
    <name type="common">Apple</name>
    <name type="synonym">Pyrus malus</name>
    <dbReference type="NCBI Taxonomy" id="3750"/>
    <lineage>
        <taxon>Eukaryota</taxon>
        <taxon>Viridiplantae</taxon>
        <taxon>Streptophyta</taxon>
        <taxon>Embryophyta</taxon>
        <taxon>Tracheophyta</taxon>
        <taxon>Spermatophyta</taxon>
        <taxon>Magnoliopsida</taxon>
        <taxon>eudicotyledons</taxon>
        <taxon>Gunneridae</taxon>
        <taxon>Pentapetalae</taxon>
        <taxon>rosids</taxon>
        <taxon>fabids</taxon>
        <taxon>Rosales</taxon>
        <taxon>Rosaceae</taxon>
        <taxon>Amygdaloideae</taxon>
        <taxon>Maleae</taxon>
        <taxon>Malus</taxon>
    </lineage>
</organism>
<gene>
    <name evidence="2" type="ORF">DVH24_002965</name>
</gene>
<proteinExistence type="predicted"/>
<keyword evidence="3" id="KW-1185">Reference proteome</keyword>
<evidence type="ECO:0000313" key="2">
    <source>
        <dbReference type="EMBL" id="RXI02887.1"/>
    </source>
</evidence>